<reference evidence="1 2" key="1">
    <citation type="submission" date="2019-09" db="EMBL/GenBank/DDBJ databases">
        <authorList>
            <person name="Chandra G."/>
            <person name="Truman W A."/>
        </authorList>
    </citation>
    <scope>NUCLEOTIDE SEQUENCE [LARGE SCALE GENOMIC DNA]</scope>
    <source>
        <strain evidence="1">PS631</strain>
    </source>
</reference>
<evidence type="ECO:0000313" key="1">
    <source>
        <dbReference type="EMBL" id="VVM77464.1"/>
    </source>
</evidence>
<gene>
    <name evidence="1" type="ORF">PS631_02145</name>
</gene>
<accession>A0A5E6S8Y2</accession>
<evidence type="ECO:0008006" key="3">
    <source>
        <dbReference type="Google" id="ProtNLM"/>
    </source>
</evidence>
<dbReference type="Gene3D" id="1.10.30.50">
    <property type="match status" value="1"/>
</dbReference>
<sequence length="273" mass="30775">MIKIKRPRDSAPADLILRGRAELRKNLALEPKKRVFKEYGSTAVRERLAELFGRKCMFCESLLAGTQSGDVEHYRPKGKVVVSVKTAKVAAEVIPGYFWLGAKWPNLLLSCSDCNRPRTQDDFDGNARVIGKANFFPLVDETKRAKGTWRVRQEEPLLLNPCIDDPEEHLVFLEDGRVEARVIDGVPSPKGTASIYYLGLARAELLQMRARHGRMVRAAIRHTLSALKEGRDPGADLQDLEAFLMPKEPYVAFSRVLIYKYMREHLAALGLSV</sequence>
<dbReference type="RefSeq" id="WP_150570193.1">
    <property type="nucleotide sequence ID" value="NZ_CABVHF010000005.1"/>
</dbReference>
<dbReference type="OrthoDB" id="8824552at2"/>
<protein>
    <recommendedName>
        <fullName evidence="3">TIGR02646 family protein</fullName>
    </recommendedName>
</protein>
<evidence type="ECO:0000313" key="2">
    <source>
        <dbReference type="Proteomes" id="UP000399692"/>
    </source>
</evidence>
<organism evidence="1 2">
    <name type="scientific">Pseudomonas fluorescens</name>
    <dbReference type="NCBI Taxonomy" id="294"/>
    <lineage>
        <taxon>Bacteria</taxon>
        <taxon>Pseudomonadati</taxon>
        <taxon>Pseudomonadota</taxon>
        <taxon>Gammaproteobacteria</taxon>
        <taxon>Pseudomonadales</taxon>
        <taxon>Pseudomonadaceae</taxon>
        <taxon>Pseudomonas</taxon>
    </lineage>
</organism>
<dbReference type="AlphaFoldDB" id="A0A5E6S8Y2"/>
<proteinExistence type="predicted"/>
<dbReference type="EMBL" id="CABVHF010000005">
    <property type="protein sequence ID" value="VVM77464.1"/>
    <property type="molecule type" value="Genomic_DNA"/>
</dbReference>
<name>A0A5E6S8Y2_PSEFL</name>
<dbReference type="Proteomes" id="UP000399692">
    <property type="component" value="Unassembled WGS sequence"/>
</dbReference>